<feature type="chain" id="PRO_5012884510" evidence="2">
    <location>
        <begin position="24"/>
        <end position="345"/>
    </location>
</feature>
<dbReference type="NCBIfam" id="TIGR00787">
    <property type="entry name" value="dctP"/>
    <property type="match status" value="1"/>
</dbReference>
<reference evidence="3 4" key="1">
    <citation type="submission" date="2016-12" db="EMBL/GenBank/DDBJ databases">
        <authorList>
            <person name="Song W.-J."/>
            <person name="Kurnit D.M."/>
        </authorList>
    </citation>
    <scope>NUCLEOTIDE SEQUENCE [LARGE SCALE GENOMIC DNA]</scope>
    <source>
        <strain evidence="3 4">DSM 18488</strain>
    </source>
</reference>
<dbReference type="Pfam" id="PF03480">
    <property type="entry name" value="DctP"/>
    <property type="match status" value="1"/>
</dbReference>
<accession>A0A1M7XYT1</accession>
<name>A0A1M7XYT1_9BACT</name>
<dbReference type="AlphaFoldDB" id="A0A1M7XYT1"/>
<keyword evidence="4" id="KW-1185">Reference proteome</keyword>
<evidence type="ECO:0000313" key="4">
    <source>
        <dbReference type="Proteomes" id="UP000184603"/>
    </source>
</evidence>
<dbReference type="OrthoDB" id="8690069at2"/>
<keyword evidence="3" id="KW-0675">Receptor</keyword>
<dbReference type="NCBIfam" id="NF037995">
    <property type="entry name" value="TRAP_S1"/>
    <property type="match status" value="1"/>
</dbReference>
<dbReference type="STRING" id="1121416.SAMN02745220_00654"/>
<dbReference type="PIRSF" id="PIRSF006470">
    <property type="entry name" value="DctB"/>
    <property type="match status" value="1"/>
</dbReference>
<gene>
    <name evidence="3" type="ORF">SAMN02745220_00654</name>
</gene>
<dbReference type="PANTHER" id="PTHR33376">
    <property type="match status" value="1"/>
</dbReference>
<proteinExistence type="predicted"/>
<dbReference type="GO" id="GO:0030288">
    <property type="term" value="C:outer membrane-bounded periplasmic space"/>
    <property type="evidence" value="ECO:0007669"/>
    <property type="project" value="InterPro"/>
</dbReference>
<dbReference type="GO" id="GO:0055085">
    <property type="term" value="P:transmembrane transport"/>
    <property type="evidence" value="ECO:0007669"/>
    <property type="project" value="InterPro"/>
</dbReference>
<dbReference type="InterPro" id="IPR004682">
    <property type="entry name" value="TRAP_DctP"/>
</dbReference>
<evidence type="ECO:0000313" key="3">
    <source>
        <dbReference type="EMBL" id="SHO44120.1"/>
    </source>
</evidence>
<dbReference type="InterPro" id="IPR018389">
    <property type="entry name" value="DctP_fam"/>
</dbReference>
<evidence type="ECO:0000256" key="2">
    <source>
        <dbReference type="SAM" id="SignalP"/>
    </source>
</evidence>
<dbReference type="InterPro" id="IPR038404">
    <property type="entry name" value="TRAP_DctP_sf"/>
</dbReference>
<dbReference type="GO" id="GO:0030246">
    <property type="term" value="F:carbohydrate binding"/>
    <property type="evidence" value="ECO:0007669"/>
    <property type="project" value="TreeGrafter"/>
</dbReference>
<evidence type="ECO:0000256" key="1">
    <source>
        <dbReference type="ARBA" id="ARBA00022729"/>
    </source>
</evidence>
<dbReference type="RefSeq" id="WP_073612010.1">
    <property type="nucleotide sequence ID" value="NZ_FRFE01000002.1"/>
</dbReference>
<dbReference type="Proteomes" id="UP000184603">
    <property type="component" value="Unassembled WGS sequence"/>
</dbReference>
<dbReference type="Gene3D" id="3.40.190.170">
    <property type="entry name" value="Bacterial extracellular solute-binding protein, family 7"/>
    <property type="match status" value="1"/>
</dbReference>
<feature type="signal peptide" evidence="2">
    <location>
        <begin position="1"/>
        <end position="23"/>
    </location>
</feature>
<dbReference type="EMBL" id="FRFE01000002">
    <property type="protein sequence ID" value="SHO44120.1"/>
    <property type="molecule type" value="Genomic_DNA"/>
</dbReference>
<keyword evidence="1 2" id="KW-0732">Signal</keyword>
<dbReference type="PANTHER" id="PTHR33376:SF2">
    <property type="entry name" value="DICARBOXYLATE-BINDING PERIPLASMIC PROTEIN"/>
    <property type="match status" value="1"/>
</dbReference>
<organism evidence="3 4">
    <name type="scientific">Desulfopila aestuarii DSM 18488</name>
    <dbReference type="NCBI Taxonomy" id="1121416"/>
    <lineage>
        <taxon>Bacteria</taxon>
        <taxon>Pseudomonadati</taxon>
        <taxon>Thermodesulfobacteriota</taxon>
        <taxon>Desulfobulbia</taxon>
        <taxon>Desulfobulbales</taxon>
        <taxon>Desulfocapsaceae</taxon>
        <taxon>Desulfopila</taxon>
    </lineage>
</organism>
<sequence>MKKLLFSCTVLSLILSFCSVSFAERKLKLGVVAPPSHPEVLAGQAFADYVKEKTNGEIQLDVFPMGTLGGERSMAEQVQGGTLDMMHCTTAVLSNFVPEVALFDLPFLWPSREVAYKVLADPEFFKIFADAFPQKGLVMIGYGENEFRDITNIDREVRLPEDVKGMKIRVMESPVYLETWKTLGASPVPMPFPEVYNALQQGVINAQENPLMTSVMVKFTEVCPFATKLDYSLQETIQMVNIDLWESFTPEQQQIFREAAELSIKVNREGSAKMMPGIIDKLKAEGKVKVTYLTPEERAEWNKAVQPVYATFEEKVGKIPNKPEYGKYAGMTYLQMIQDKVKQYQ</sequence>
<protein>
    <submittedName>
        <fullName evidence="3">Tripartite ATP-independent transporter solute receptor, DctP family</fullName>
    </submittedName>
</protein>